<organism evidence="1 2">
    <name type="scientific">Candidatus Gottesmanbacteria bacterium GW2011_GWA2_42_18</name>
    <dbReference type="NCBI Taxonomy" id="1618442"/>
    <lineage>
        <taxon>Bacteria</taxon>
        <taxon>Candidatus Gottesmaniibacteriota</taxon>
    </lineage>
</organism>
<protein>
    <submittedName>
        <fullName evidence="1">Uncharacterized protein</fullName>
    </submittedName>
</protein>
<sequence length="124" mass="13776">MTRQNRLLILLALISLIFILGLIVRGLILGKYSIWLRRSRGSFVLGITDKISSVASDKLENIMESTAENASREISRQLSTTEGRVKEKLEKEISGLAKSQIDAFKFKVCRDWGVIPQSGTAPSP</sequence>
<dbReference type="AlphaFoldDB" id="A0A0G0ZB50"/>
<proteinExistence type="predicted"/>
<name>A0A0G0ZB50_9BACT</name>
<evidence type="ECO:0000313" key="1">
    <source>
        <dbReference type="EMBL" id="KKS45950.1"/>
    </source>
</evidence>
<dbReference type="EMBL" id="LCDD01000025">
    <property type="protein sequence ID" value="KKS45950.1"/>
    <property type="molecule type" value="Genomic_DNA"/>
</dbReference>
<gene>
    <name evidence="1" type="ORF">UV09_C0025G0005</name>
</gene>
<reference evidence="1 2" key="1">
    <citation type="journal article" date="2015" name="Nature">
        <title>rRNA introns, odd ribosomes, and small enigmatic genomes across a large radiation of phyla.</title>
        <authorList>
            <person name="Brown C.T."/>
            <person name="Hug L.A."/>
            <person name="Thomas B.C."/>
            <person name="Sharon I."/>
            <person name="Castelle C.J."/>
            <person name="Singh A."/>
            <person name="Wilkins M.J."/>
            <person name="Williams K.H."/>
            <person name="Banfield J.F."/>
        </authorList>
    </citation>
    <scope>NUCLEOTIDE SEQUENCE [LARGE SCALE GENOMIC DNA]</scope>
</reference>
<accession>A0A0G0ZB50</accession>
<dbReference type="Proteomes" id="UP000034320">
    <property type="component" value="Unassembled WGS sequence"/>
</dbReference>
<comment type="caution">
    <text evidence="1">The sequence shown here is derived from an EMBL/GenBank/DDBJ whole genome shotgun (WGS) entry which is preliminary data.</text>
</comment>
<evidence type="ECO:0000313" key="2">
    <source>
        <dbReference type="Proteomes" id="UP000034320"/>
    </source>
</evidence>